<gene>
    <name evidence="4" type="ORF">A2973_04905</name>
</gene>
<keyword evidence="2" id="KW-0812">Transmembrane</keyword>
<accession>A0A1F6AWH7</accession>
<evidence type="ECO:0000313" key="4">
    <source>
        <dbReference type="EMBL" id="OGG29044.1"/>
    </source>
</evidence>
<evidence type="ECO:0000313" key="5">
    <source>
        <dbReference type="Proteomes" id="UP000176409"/>
    </source>
</evidence>
<dbReference type="InterPro" id="IPR003362">
    <property type="entry name" value="Bact_transf"/>
</dbReference>
<sequence length="203" mass="23034">MNILRGPLYHIFVALLVGASLPLQIGIGVLVAVVTGLPILYRQKRMGLGGKPFVLYKFRTMVWGSDTLQDRYHLRNEAKGPVFKIHDDPRHTPLGRFLSHTGLDELPQIWNVLTGDMALIGPRPLPVAEAGKLKAWQRARHRIKPGIISPWILEGYHSRTFDEWMKSDIAYGKKKSPGTDVRLLLRAVVFVARLFLHELSRFL</sequence>
<feature type="domain" description="Bacterial sugar transferase" evidence="3">
    <location>
        <begin position="14"/>
        <end position="191"/>
    </location>
</feature>
<dbReference type="AlphaFoldDB" id="A0A1F6AWH7"/>
<evidence type="ECO:0000259" key="3">
    <source>
        <dbReference type="Pfam" id="PF02397"/>
    </source>
</evidence>
<evidence type="ECO:0000256" key="2">
    <source>
        <dbReference type="SAM" id="Phobius"/>
    </source>
</evidence>
<comment type="caution">
    <text evidence="4">The sequence shown here is derived from an EMBL/GenBank/DDBJ whole genome shotgun (WGS) entry which is preliminary data.</text>
</comment>
<protein>
    <recommendedName>
        <fullName evidence="3">Bacterial sugar transferase domain-containing protein</fullName>
    </recommendedName>
</protein>
<comment type="similarity">
    <text evidence="1">Belongs to the bacterial sugar transferase family.</text>
</comment>
<dbReference type="EMBL" id="MFJZ01000059">
    <property type="protein sequence ID" value="OGG29044.1"/>
    <property type="molecule type" value="Genomic_DNA"/>
</dbReference>
<dbReference type="PANTHER" id="PTHR30576:SF10">
    <property type="entry name" value="SLL5057 PROTEIN"/>
    <property type="match status" value="1"/>
</dbReference>
<feature type="transmembrane region" description="Helical" evidence="2">
    <location>
        <begin position="12"/>
        <end position="41"/>
    </location>
</feature>
<proteinExistence type="inferred from homology"/>
<reference evidence="4 5" key="1">
    <citation type="journal article" date="2016" name="Nat. Commun.">
        <title>Thousands of microbial genomes shed light on interconnected biogeochemical processes in an aquifer system.</title>
        <authorList>
            <person name="Anantharaman K."/>
            <person name="Brown C.T."/>
            <person name="Hug L.A."/>
            <person name="Sharon I."/>
            <person name="Castelle C.J."/>
            <person name="Probst A.J."/>
            <person name="Thomas B.C."/>
            <person name="Singh A."/>
            <person name="Wilkins M.J."/>
            <person name="Karaoz U."/>
            <person name="Brodie E.L."/>
            <person name="Williams K.H."/>
            <person name="Hubbard S.S."/>
            <person name="Banfield J.F."/>
        </authorList>
    </citation>
    <scope>NUCLEOTIDE SEQUENCE [LARGE SCALE GENOMIC DNA]</scope>
</reference>
<organism evidence="4 5">
    <name type="scientific">Candidatus Gottesmanbacteria bacterium RIFCSPLOWO2_01_FULL_49_10</name>
    <dbReference type="NCBI Taxonomy" id="1798396"/>
    <lineage>
        <taxon>Bacteria</taxon>
        <taxon>Candidatus Gottesmaniibacteriota</taxon>
    </lineage>
</organism>
<dbReference type="Pfam" id="PF02397">
    <property type="entry name" value="Bac_transf"/>
    <property type="match status" value="1"/>
</dbReference>
<dbReference type="GO" id="GO:0016780">
    <property type="term" value="F:phosphotransferase activity, for other substituted phosphate groups"/>
    <property type="evidence" value="ECO:0007669"/>
    <property type="project" value="TreeGrafter"/>
</dbReference>
<keyword evidence="2" id="KW-1133">Transmembrane helix</keyword>
<dbReference type="PANTHER" id="PTHR30576">
    <property type="entry name" value="COLANIC BIOSYNTHESIS UDP-GLUCOSE LIPID CARRIER TRANSFERASE"/>
    <property type="match status" value="1"/>
</dbReference>
<name>A0A1F6AWH7_9BACT</name>
<dbReference type="STRING" id="1798396.A2973_04905"/>
<evidence type="ECO:0000256" key="1">
    <source>
        <dbReference type="ARBA" id="ARBA00006464"/>
    </source>
</evidence>
<keyword evidence="2" id="KW-0472">Membrane</keyword>
<dbReference type="Proteomes" id="UP000176409">
    <property type="component" value="Unassembled WGS sequence"/>
</dbReference>